<dbReference type="Proteomes" id="UP000037035">
    <property type="component" value="Unassembled WGS sequence"/>
</dbReference>
<dbReference type="EMBL" id="LAVV01007881">
    <property type="protein sequence ID" value="KNZ54454.1"/>
    <property type="molecule type" value="Genomic_DNA"/>
</dbReference>
<protein>
    <recommendedName>
        <fullName evidence="1">HAT C-terminal dimerisation domain-containing protein</fullName>
    </recommendedName>
</protein>
<evidence type="ECO:0000259" key="1">
    <source>
        <dbReference type="Pfam" id="PF05699"/>
    </source>
</evidence>
<dbReference type="VEuPathDB" id="FungiDB:VP01_2941g1"/>
<accession>A0A0L6V138</accession>
<dbReference type="GO" id="GO:0046983">
    <property type="term" value="F:protein dimerization activity"/>
    <property type="evidence" value="ECO:0007669"/>
    <property type="project" value="InterPro"/>
</dbReference>
<comment type="caution">
    <text evidence="2">The sequence shown here is derived from an EMBL/GenBank/DDBJ whole genome shotgun (WGS) entry which is preliminary data.</text>
</comment>
<dbReference type="AlphaFoldDB" id="A0A0L6V138"/>
<proteinExistence type="predicted"/>
<reference evidence="2 3" key="1">
    <citation type="submission" date="2015-08" db="EMBL/GenBank/DDBJ databases">
        <title>Next Generation Sequencing and Analysis of the Genome of Puccinia sorghi L Schw, the Causal Agent of Maize Common Rust.</title>
        <authorList>
            <person name="Rochi L."/>
            <person name="Burguener G."/>
            <person name="Darino M."/>
            <person name="Turjanski A."/>
            <person name="Kreff E."/>
            <person name="Dieguez M.J."/>
            <person name="Sacco F."/>
        </authorList>
    </citation>
    <scope>NUCLEOTIDE SEQUENCE [LARGE SCALE GENOMIC DNA]</scope>
    <source>
        <strain evidence="2 3">RO10H11247</strain>
    </source>
</reference>
<dbReference type="InterPro" id="IPR008906">
    <property type="entry name" value="HATC_C_dom"/>
</dbReference>
<evidence type="ECO:0000313" key="3">
    <source>
        <dbReference type="Proteomes" id="UP000037035"/>
    </source>
</evidence>
<feature type="domain" description="HAT C-terminal dimerisation" evidence="1">
    <location>
        <begin position="319"/>
        <end position="381"/>
    </location>
</feature>
<name>A0A0L6V138_9BASI</name>
<dbReference type="Pfam" id="PF05699">
    <property type="entry name" value="Dimer_Tnp_hAT"/>
    <property type="match status" value="1"/>
</dbReference>
<organism evidence="2 3">
    <name type="scientific">Puccinia sorghi</name>
    <dbReference type="NCBI Taxonomy" id="27349"/>
    <lineage>
        <taxon>Eukaryota</taxon>
        <taxon>Fungi</taxon>
        <taxon>Dikarya</taxon>
        <taxon>Basidiomycota</taxon>
        <taxon>Pucciniomycotina</taxon>
        <taxon>Pucciniomycetes</taxon>
        <taxon>Pucciniales</taxon>
        <taxon>Pucciniaceae</taxon>
        <taxon>Puccinia</taxon>
    </lineage>
</organism>
<sequence>MHNSVNCFFHSCILYLGNKKKCLICQLLTMKVDWSQWEENEILKFYCKIFRGRSKNESHDSKHLKSASNIKIMNDRKYFLGIHEANSTKQKHCSTELVQKEDFSMNSDYYKTPQPEIEYTMADHLAPEKEELYQASRGRGELRLNTTFRLRLCNSYLCMGQSTFLGWVHFSQQILSLSQTCQSCQNADPKIYFLDMLAEKKLCYRFLDIIIIISQLTQYPILKGSRKVEEKCTQRETRELKVLMAYGLNLPQQQEPLIIFCNIQSWGIVLDVGVGFESQPKEQTLKHQGISQGFFAYALYQPAKVERIQAKINTDIKTEGVKVLPFWATCQKICSHFAMMACQYLSIPEMSATFKCVFSNGRCILSWPCSALKPSSVEKLL</sequence>
<evidence type="ECO:0000313" key="2">
    <source>
        <dbReference type="EMBL" id="KNZ54454.1"/>
    </source>
</evidence>
<gene>
    <name evidence="2" type="ORF">VP01_2941g1</name>
</gene>
<keyword evidence="3" id="KW-1185">Reference proteome</keyword>